<dbReference type="InterPro" id="IPR041268">
    <property type="entry name" value="HU-CCDC81_bac_2"/>
</dbReference>
<gene>
    <name evidence="2" type="ORF">M3P19_09845</name>
</gene>
<accession>A0ABT0PUD4</accession>
<dbReference type="RefSeq" id="WP_249657496.1">
    <property type="nucleotide sequence ID" value="NZ_JAMFMA010000002.1"/>
</dbReference>
<dbReference type="InterPro" id="IPR007730">
    <property type="entry name" value="SPOR-like_dom"/>
</dbReference>
<organism evidence="2 3">
    <name type="scientific">Flagellimonas spongiicola</name>
    <dbReference type="NCBI Taxonomy" id="2942208"/>
    <lineage>
        <taxon>Bacteria</taxon>
        <taxon>Pseudomonadati</taxon>
        <taxon>Bacteroidota</taxon>
        <taxon>Flavobacteriia</taxon>
        <taxon>Flavobacteriales</taxon>
        <taxon>Flavobacteriaceae</taxon>
        <taxon>Flagellimonas</taxon>
    </lineage>
</organism>
<sequence length="315" mass="35808">MRIDAYIEKLLFSYNCVVVPGFGAFLAHGKSAELDKTNKTLLPPTKAISFNAQLSKNDGLLVSHIAKEKNLGYEELLQEVEQVAENWNKRLGDGERIELFGIGKLWLNNERKIQFLPENKTNYLTSSFGLAAFAATPIQREVLKEEVEEMEERIPFIITPEKRTESPFRPWLKYAAIVLLAVSVGTTSFRTFDQYQKESHSVAQENARKQVEQHIQAATFFDSAPFELPALEIAINKKKIGKHHIIAGAFRVEENAEKKVGQLKLKGYNAFYLGLNKFGLHQVAYDSFEDPKEALSFLHEVKKTDSPDAWMLSER</sequence>
<dbReference type="InterPro" id="IPR036680">
    <property type="entry name" value="SPOR-like_sf"/>
</dbReference>
<reference evidence="2 3" key="1">
    <citation type="submission" date="2022-05" db="EMBL/GenBank/DDBJ databases">
        <authorList>
            <person name="Park J.-S."/>
        </authorList>
    </citation>
    <scope>NUCLEOTIDE SEQUENCE [LARGE SCALE GENOMIC DNA]</scope>
    <source>
        <strain evidence="2 3">2012CJ35-5</strain>
    </source>
</reference>
<dbReference type="Pfam" id="PF18175">
    <property type="entry name" value="HU-CCDC81_bac_2"/>
    <property type="match status" value="1"/>
</dbReference>
<protein>
    <submittedName>
        <fullName evidence="2">SPOR domain-containing protein</fullName>
    </submittedName>
</protein>
<keyword evidence="3" id="KW-1185">Reference proteome</keyword>
<evidence type="ECO:0000313" key="3">
    <source>
        <dbReference type="Proteomes" id="UP001203607"/>
    </source>
</evidence>
<evidence type="ECO:0000313" key="2">
    <source>
        <dbReference type="EMBL" id="MCL6274312.1"/>
    </source>
</evidence>
<feature type="domain" description="SPOR" evidence="1">
    <location>
        <begin position="237"/>
        <end position="314"/>
    </location>
</feature>
<dbReference type="SUPFAM" id="SSF110997">
    <property type="entry name" value="Sporulation related repeat"/>
    <property type="match status" value="1"/>
</dbReference>
<dbReference type="Gene3D" id="3.30.70.1070">
    <property type="entry name" value="Sporulation related repeat"/>
    <property type="match status" value="1"/>
</dbReference>
<dbReference type="EMBL" id="JAMFMA010000002">
    <property type="protein sequence ID" value="MCL6274312.1"/>
    <property type="molecule type" value="Genomic_DNA"/>
</dbReference>
<dbReference type="PROSITE" id="PS51724">
    <property type="entry name" value="SPOR"/>
    <property type="match status" value="1"/>
</dbReference>
<comment type="caution">
    <text evidence="2">The sequence shown here is derived from an EMBL/GenBank/DDBJ whole genome shotgun (WGS) entry which is preliminary data.</text>
</comment>
<evidence type="ECO:0000259" key="1">
    <source>
        <dbReference type="PROSITE" id="PS51724"/>
    </source>
</evidence>
<proteinExistence type="predicted"/>
<dbReference type="Pfam" id="PF18174">
    <property type="entry name" value="HU-CCDC81_bac_1"/>
    <property type="match status" value="1"/>
</dbReference>
<name>A0ABT0PUD4_9FLAO</name>
<dbReference type="Pfam" id="PF05036">
    <property type="entry name" value="SPOR"/>
    <property type="match status" value="1"/>
</dbReference>
<dbReference type="InterPro" id="IPR040495">
    <property type="entry name" value="HU-CCDC81_bac_1"/>
</dbReference>
<dbReference type="Proteomes" id="UP001203607">
    <property type="component" value="Unassembled WGS sequence"/>
</dbReference>